<name>A0A517MPU7_9BACT</name>
<evidence type="ECO:0000313" key="2">
    <source>
        <dbReference type="Proteomes" id="UP000319852"/>
    </source>
</evidence>
<proteinExistence type="predicted"/>
<dbReference type="KEGG" id="amob:HG15A2_00650"/>
<sequence>MPDEHPLPAELSALEAQLAAFTPADSRLDRDALMYELGYTTALRESGANPQLTLGARGLTDDVSDATLAPGASQGFTPRIAISSLASAAVAACVAVLVTRAVMTPTIVDPAPQIADVANESGDIEIVELVEATEPPARAGGYGGAGYLPESFTSESYESPRRFSQQYRMLALRDSILRGEEIIPSRNESLTNVSYDPPKTARELRAEFLPAREVAPTNIDWRSSGWKWFKQFSPQGETI</sequence>
<dbReference type="RefSeq" id="WP_145056711.1">
    <property type="nucleotide sequence ID" value="NZ_CP036263.1"/>
</dbReference>
<accession>A0A517MPU7</accession>
<dbReference type="AlphaFoldDB" id="A0A517MPU7"/>
<reference evidence="1 2" key="1">
    <citation type="submission" date="2019-02" db="EMBL/GenBank/DDBJ databases">
        <title>Deep-cultivation of Planctomycetes and their phenomic and genomic characterization uncovers novel biology.</title>
        <authorList>
            <person name="Wiegand S."/>
            <person name="Jogler M."/>
            <person name="Boedeker C."/>
            <person name="Pinto D."/>
            <person name="Vollmers J."/>
            <person name="Rivas-Marin E."/>
            <person name="Kohn T."/>
            <person name="Peeters S.H."/>
            <person name="Heuer A."/>
            <person name="Rast P."/>
            <person name="Oberbeckmann S."/>
            <person name="Bunk B."/>
            <person name="Jeske O."/>
            <person name="Meyerdierks A."/>
            <person name="Storesund J.E."/>
            <person name="Kallscheuer N."/>
            <person name="Luecker S."/>
            <person name="Lage O.M."/>
            <person name="Pohl T."/>
            <person name="Merkel B.J."/>
            <person name="Hornburger P."/>
            <person name="Mueller R.-W."/>
            <person name="Bruemmer F."/>
            <person name="Labrenz M."/>
            <person name="Spormann A.M."/>
            <person name="Op den Camp H."/>
            <person name="Overmann J."/>
            <person name="Amann R."/>
            <person name="Jetten M.S.M."/>
            <person name="Mascher T."/>
            <person name="Medema M.H."/>
            <person name="Devos D.P."/>
            <person name="Kaster A.-K."/>
            <person name="Ovreas L."/>
            <person name="Rohde M."/>
            <person name="Galperin M.Y."/>
            <person name="Jogler C."/>
        </authorList>
    </citation>
    <scope>NUCLEOTIDE SEQUENCE [LARGE SCALE GENOMIC DNA]</scope>
    <source>
        <strain evidence="1 2">HG15A2</strain>
    </source>
</reference>
<dbReference type="EMBL" id="CP036263">
    <property type="protein sequence ID" value="QDS96807.1"/>
    <property type="molecule type" value="Genomic_DNA"/>
</dbReference>
<gene>
    <name evidence="1" type="ORF">HG15A2_00650</name>
</gene>
<organism evidence="1 2">
    <name type="scientific">Adhaeretor mobilis</name>
    <dbReference type="NCBI Taxonomy" id="1930276"/>
    <lineage>
        <taxon>Bacteria</taxon>
        <taxon>Pseudomonadati</taxon>
        <taxon>Planctomycetota</taxon>
        <taxon>Planctomycetia</taxon>
        <taxon>Pirellulales</taxon>
        <taxon>Lacipirellulaceae</taxon>
        <taxon>Adhaeretor</taxon>
    </lineage>
</organism>
<dbReference type="Proteomes" id="UP000319852">
    <property type="component" value="Chromosome"/>
</dbReference>
<evidence type="ECO:0000313" key="1">
    <source>
        <dbReference type="EMBL" id="QDS96807.1"/>
    </source>
</evidence>
<protein>
    <submittedName>
        <fullName evidence="1">Uncharacterized protein</fullName>
    </submittedName>
</protein>
<keyword evidence="2" id="KW-1185">Reference proteome</keyword>